<gene>
    <name evidence="1" type="ORF">BXY41_116108</name>
</gene>
<dbReference type="EMBL" id="PTJA01000016">
    <property type="protein sequence ID" value="PPK77569.1"/>
    <property type="molecule type" value="Genomic_DNA"/>
</dbReference>
<accession>A0A2S6HJB7</accession>
<protein>
    <submittedName>
        <fullName evidence="1">Uncharacterized protein</fullName>
    </submittedName>
</protein>
<sequence>MEELLKAILLASLPETEQAKIEPVNLSFKKQPGKNGEITTEINGTVTGVIAGCVFLLLKVVIATSPKCKIAQRETLEMIYTMVAEKLQLK</sequence>
<dbReference type="AlphaFoldDB" id="A0A2S6HJB7"/>
<keyword evidence="2" id="KW-1185">Reference proteome</keyword>
<evidence type="ECO:0000313" key="2">
    <source>
        <dbReference type="Proteomes" id="UP000237749"/>
    </source>
</evidence>
<dbReference type="Proteomes" id="UP000237749">
    <property type="component" value="Unassembled WGS sequence"/>
</dbReference>
<evidence type="ECO:0000313" key="1">
    <source>
        <dbReference type="EMBL" id="PPK77569.1"/>
    </source>
</evidence>
<dbReference type="RefSeq" id="WP_104439332.1">
    <property type="nucleotide sequence ID" value="NZ_PTJA01000016.1"/>
</dbReference>
<proteinExistence type="predicted"/>
<reference evidence="1 2" key="1">
    <citation type="submission" date="2018-02" db="EMBL/GenBank/DDBJ databases">
        <title>Genomic Encyclopedia of Archaeal and Bacterial Type Strains, Phase II (KMG-II): from individual species to whole genera.</title>
        <authorList>
            <person name="Goeker M."/>
        </authorList>
    </citation>
    <scope>NUCLEOTIDE SEQUENCE [LARGE SCALE GENOMIC DNA]</scope>
    <source>
        <strain evidence="1 2">DSM 3808</strain>
    </source>
</reference>
<comment type="caution">
    <text evidence="1">The sequence shown here is derived from an EMBL/GenBank/DDBJ whole genome shotgun (WGS) entry which is preliminary data.</text>
</comment>
<organism evidence="1 2">
    <name type="scientific">Lacrimispora xylanisolvens</name>
    <dbReference type="NCBI Taxonomy" id="384636"/>
    <lineage>
        <taxon>Bacteria</taxon>
        <taxon>Bacillati</taxon>
        <taxon>Bacillota</taxon>
        <taxon>Clostridia</taxon>
        <taxon>Lachnospirales</taxon>
        <taxon>Lachnospiraceae</taxon>
        <taxon>Lacrimispora</taxon>
    </lineage>
</organism>
<name>A0A2S6HJB7_9FIRM</name>